<accession>A0A3N4LQQ5</accession>
<keyword evidence="1" id="KW-0812">Transmembrane</keyword>
<reference evidence="2 3" key="1">
    <citation type="journal article" date="2018" name="Nat. Ecol. Evol.">
        <title>Pezizomycetes genomes reveal the molecular basis of ectomycorrhizal truffle lifestyle.</title>
        <authorList>
            <person name="Murat C."/>
            <person name="Payen T."/>
            <person name="Noel B."/>
            <person name="Kuo A."/>
            <person name="Morin E."/>
            <person name="Chen J."/>
            <person name="Kohler A."/>
            <person name="Krizsan K."/>
            <person name="Balestrini R."/>
            <person name="Da Silva C."/>
            <person name="Montanini B."/>
            <person name="Hainaut M."/>
            <person name="Levati E."/>
            <person name="Barry K.W."/>
            <person name="Belfiori B."/>
            <person name="Cichocki N."/>
            <person name="Clum A."/>
            <person name="Dockter R.B."/>
            <person name="Fauchery L."/>
            <person name="Guy J."/>
            <person name="Iotti M."/>
            <person name="Le Tacon F."/>
            <person name="Lindquist E.A."/>
            <person name="Lipzen A."/>
            <person name="Malagnac F."/>
            <person name="Mello A."/>
            <person name="Molinier V."/>
            <person name="Miyauchi S."/>
            <person name="Poulain J."/>
            <person name="Riccioni C."/>
            <person name="Rubini A."/>
            <person name="Sitrit Y."/>
            <person name="Splivallo R."/>
            <person name="Traeger S."/>
            <person name="Wang M."/>
            <person name="Zifcakova L."/>
            <person name="Wipf D."/>
            <person name="Zambonelli A."/>
            <person name="Paolocci F."/>
            <person name="Nowrousian M."/>
            <person name="Ottonello S."/>
            <person name="Baldrian P."/>
            <person name="Spatafora J.W."/>
            <person name="Henrissat B."/>
            <person name="Nagy L.G."/>
            <person name="Aury J.M."/>
            <person name="Wincker P."/>
            <person name="Grigoriev I.V."/>
            <person name="Bonfante P."/>
            <person name="Martin F.M."/>
        </authorList>
    </citation>
    <scope>NUCLEOTIDE SEQUENCE [LARGE SCALE GENOMIC DNA]</scope>
    <source>
        <strain evidence="2 3">ATCC MYA-4762</strain>
    </source>
</reference>
<name>A0A3N4LQQ5_9PEZI</name>
<proteinExistence type="predicted"/>
<evidence type="ECO:0000256" key="1">
    <source>
        <dbReference type="SAM" id="Phobius"/>
    </source>
</evidence>
<organism evidence="2 3">
    <name type="scientific">Terfezia boudieri ATCC MYA-4762</name>
    <dbReference type="NCBI Taxonomy" id="1051890"/>
    <lineage>
        <taxon>Eukaryota</taxon>
        <taxon>Fungi</taxon>
        <taxon>Dikarya</taxon>
        <taxon>Ascomycota</taxon>
        <taxon>Pezizomycotina</taxon>
        <taxon>Pezizomycetes</taxon>
        <taxon>Pezizales</taxon>
        <taxon>Pezizaceae</taxon>
        <taxon>Terfezia</taxon>
    </lineage>
</organism>
<feature type="transmembrane region" description="Helical" evidence="1">
    <location>
        <begin position="52"/>
        <end position="70"/>
    </location>
</feature>
<protein>
    <submittedName>
        <fullName evidence="2">Uncharacterized protein</fullName>
    </submittedName>
</protein>
<dbReference type="AlphaFoldDB" id="A0A3N4LQQ5"/>
<sequence>MLDSAPKQVFLFFLFFLFFSFLFFFFFFLFFLGPFVCRLDLLRCGAAGCTYTLVWMDMGWICLRYIIIFIQPMCQK</sequence>
<keyword evidence="1" id="KW-1133">Transmembrane helix</keyword>
<dbReference type="InParanoid" id="A0A3N4LQQ5"/>
<evidence type="ECO:0000313" key="3">
    <source>
        <dbReference type="Proteomes" id="UP000267821"/>
    </source>
</evidence>
<keyword evidence="1" id="KW-0472">Membrane</keyword>
<gene>
    <name evidence="2" type="ORF">L211DRAFT_107106</name>
</gene>
<dbReference type="Proteomes" id="UP000267821">
    <property type="component" value="Unassembled WGS sequence"/>
</dbReference>
<dbReference type="EMBL" id="ML121538">
    <property type="protein sequence ID" value="RPB25253.1"/>
    <property type="molecule type" value="Genomic_DNA"/>
</dbReference>
<keyword evidence="3" id="KW-1185">Reference proteome</keyword>
<feature type="transmembrane region" description="Helical" evidence="1">
    <location>
        <begin position="9"/>
        <end position="32"/>
    </location>
</feature>
<evidence type="ECO:0000313" key="2">
    <source>
        <dbReference type="EMBL" id="RPB25253.1"/>
    </source>
</evidence>